<keyword evidence="8" id="KW-0809">Transit peptide</keyword>
<comment type="caution">
    <text evidence="17">The sequence shown here is derived from an EMBL/GenBank/DDBJ whole genome shotgun (WGS) entry which is preliminary data.</text>
</comment>
<dbReference type="PANTHER" id="PTHR23152">
    <property type="entry name" value="2-OXOGLUTARATE DEHYDROGENASE"/>
    <property type="match status" value="1"/>
</dbReference>
<dbReference type="PANTHER" id="PTHR23152:SF4">
    <property type="entry name" value="2-OXOADIPATE DEHYDROGENASE COMPLEX COMPONENT E1"/>
    <property type="match status" value="1"/>
</dbReference>
<dbReference type="InterPro" id="IPR005475">
    <property type="entry name" value="Transketolase-like_Pyr-bd"/>
</dbReference>
<evidence type="ECO:0000256" key="4">
    <source>
        <dbReference type="ARBA" id="ARBA00006936"/>
    </source>
</evidence>
<dbReference type="FunFam" id="3.40.50.12470:FF:000003">
    <property type="entry name" value="2-oxoglutarate dehydrogenase E1 component"/>
    <property type="match status" value="1"/>
</dbReference>
<dbReference type="Gene3D" id="3.40.50.11610">
    <property type="entry name" value="Multifunctional 2-oxoglutarate metabolism enzyme, C-terminal domain"/>
    <property type="match status" value="1"/>
</dbReference>
<evidence type="ECO:0000256" key="13">
    <source>
        <dbReference type="ARBA" id="ARBA00040267"/>
    </source>
</evidence>
<dbReference type="GO" id="GO:0006103">
    <property type="term" value="P:2-oxoglutarate metabolic process"/>
    <property type="evidence" value="ECO:0007669"/>
    <property type="project" value="EnsemblFungi"/>
</dbReference>
<dbReference type="Pfam" id="PF00676">
    <property type="entry name" value="E1_dh"/>
    <property type="match status" value="1"/>
</dbReference>
<dbReference type="InterPro" id="IPR029061">
    <property type="entry name" value="THDP-binding"/>
</dbReference>
<sequence>MRLIGLLPRHLHPLRRVIHRAFASDTFMNGTATHYVEDMYSAYQTDPLSVHASWRAYFRNMEKGATPGQAFVLPSEVGAAKEGANEVEDHMKVQLLIRAFQTQGHLRATIDPLGIVQPRDLRKAPELEPSYYGFTEKDLDRRFQLGTGVLPAFRDNRTSMTLREIVKTLTKIYCGNIGYEYTHIPDRAQCDWLRARIEVETPFKFTADEKRSILDRLTWADAFERFVSSKFPSEKRFGLEGGESLIPGLKALIDRVVESAGVEHIVMGMAHRGRLNVLTNVVRKPIESVFSEFSGVIGDATLGYSGDVKYHLGMNYVRPTPCGKSVNLSLVANPSHLEAVDPVVLGKTRALQYFLGDSQKAMGLLIHGDAAFAGQGIVYETLGFAGLPSYSTQGTIHAIINNQIGFTTDPRVARSTPYCSDLAKTIAAPIFHVNGDDVEAVVHAFLLAADWRTKFKTDVVIDLVCYRKHGHNEVDQPAFTQPRMYSAIAAKKSIHETYVAHLAAEGQVSPDEISANRDRVWQFMEDSYKGSKDYVPTSKDWLTSNWNGFMSPKELQENVAPSRATGVDMDILRRVGISASSYPSDFEVHSGLKKIMEARRNAIEAGRDVDMPTAEALAFGTLLLEGNHVRLSGQDVERGTFSQRHSVLHAQNGEEATWTPLAHIDPAQAPFAVCNSSLSEYGVLGFELGYSLVSPHSLTLWEAQFGDFANGAQVMIDQFIASGERKWLQRSALTLMLPHGYDGAGPEHSNGRIERFLTLCDDHPYRPSPSDDADTRTRQAQDCNLQVVYPSTPANYFHVLRRQLHRDFRKPLVLFNSKSLLRHPLARSTLDDMTTGTRFKKLIPEHEPLKPEKVTRLIFCSGQVYYALLRARQTNKLTNVAIARIEQLSPFPYDQFVAECDRFPNATLVWCQEEPMNLGPWFYVAPRIETVLKSSRNHAGQRAHYAGREPTSAVATGHKKQHLQEEYSLLAEALLGKAHTPKKIETGIPLW</sequence>
<dbReference type="Gene3D" id="3.40.50.970">
    <property type="match status" value="1"/>
</dbReference>
<dbReference type="EMBL" id="MTSL01000168">
    <property type="protein sequence ID" value="PJF17607.1"/>
    <property type="molecule type" value="Genomic_DNA"/>
</dbReference>
<dbReference type="STRING" id="1246581.A0A2H9TIL6"/>
<evidence type="ECO:0000256" key="9">
    <source>
        <dbReference type="ARBA" id="ARBA00023002"/>
    </source>
</evidence>
<dbReference type="NCBIfam" id="NF006914">
    <property type="entry name" value="PRK09404.1"/>
    <property type="match status" value="1"/>
</dbReference>
<dbReference type="InterPro" id="IPR032106">
    <property type="entry name" value="2-oxogl_dehyd_N"/>
</dbReference>
<evidence type="ECO:0000256" key="8">
    <source>
        <dbReference type="ARBA" id="ARBA00022946"/>
    </source>
</evidence>
<reference evidence="17 18" key="1">
    <citation type="submission" date="2016-10" db="EMBL/GenBank/DDBJ databases">
        <title>The genome of Paramicrosporidium saccamoebae is the missing link in understanding Cryptomycota and Microsporidia evolution.</title>
        <authorList>
            <person name="Quandt C.A."/>
            <person name="Beaudet D."/>
            <person name="Corsaro D."/>
            <person name="Michel R."/>
            <person name="Corradi N."/>
            <person name="James T."/>
        </authorList>
    </citation>
    <scope>NUCLEOTIDE SEQUENCE [LARGE SCALE GENOMIC DNA]</scope>
    <source>
        <strain evidence="17 18">KSL3</strain>
    </source>
</reference>
<dbReference type="SUPFAM" id="SSF52518">
    <property type="entry name" value="Thiamin diphosphate-binding fold (THDP-binding)"/>
    <property type="match status" value="2"/>
</dbReference>
<keyword evidence="6" id="KW-0479">Metal-binding</keyword>
<dbReference type="InterPro" id="IPR042179">
    <property type="entry name" value="KGD_C_sf"/>
</dbReference>
<dbReference type="GO" id="GO:0046872">
    <property type="term" value="F:metal ion binding"/>
    <property type="evidence" value="ECO:0007669"/>
    <property type="project" value="UniProtKB-KW"/>
</dbReference>
<dbReference type="AlphaFoldDB" id="A0A2H9TIL6"/>
<dbReference type="GO" id="GO:0045252">
    <property type="term" value="C:oxoglutarate dehydrogenase complex"/>
    <property type="evidence" value="ECO:0007669"/>
    <property type="project" value="EnsemblFungi"/>
</dbReference>
<evidence type="ECO:0000256" key="2">
    <source>
        <dbReference type="ARBA" id="ARBA00001964"/>
    </source>
</evidence>
<keyword evidence="10" id="KW-0786">Thiamine pyrophosphate</keyword>
<gene>
    <name evidence="17" type="ORF">PSACC_02558</name>
</gene>
<dbReference type="SMART" id="SM00861">
    <property type="entry name" value="Transket_pyr"/>
    <property type="match status" value="1"/>
</dbReference>
<comment type="cofactor">
    <cofactor evidence="2">
        <name>thiamine diphosphate</name>
        <dbReference type="ChEBI" id="CHEBI:58937"/>
    </cofactor>
</comment>
<dbReference type="CDD" id="cd02016">
    <property type="entry name" value="TPP_E1_OGDC_like"/>
    <property type="match status" value="1"/>
</dbReference>
<dbReference type="GO" id="GO:0030976">
    <property type="term" value="F:thiamine pyrophosphate binding"/>
    <property type="evidence" value="ECO:0007669"/>
    <property type="project" value="InterPro"/>
</dbReference>
<evidence type="ECO:0000256" key="15">
    <source>
        <dbReference type="ARBA" id="ARBA00051911"/>
    </source>
</evidence>
<dbReference type="Gene3D" id="1.10.287.1150">
    <property type="entry name" value="TPP helical domain"/>
    <property type="match status" value="1"/>
</dbReference>
<dbReference type="Pfam" id="PF16078">
    <property type="entry name" value="2-oxogl_dehyd_N"/>
    <property type="match status" value="1"/>
</dbReference>
<comment type="catalytic activity">
    <reaction evidence="15">
        <text>N(6)-[(R)-lipoyl]-L-lysyl-[protein] + 2-oxoglutarate + H(+) = N(6)-[(R)-S(8)-succinyldihydrolipoyl]-L-lysyl-[protein] + CO2</text>
        <dbReference type="Rhea" id="RHEA:12188"/>
        <dbReference type="Rhea" id="RHEA-COMP:10474"/>
        <dbReference type="Rhea" id="RHEA-COMP:20092"/>
        <dbReference type="ChEBI" id="CHEBI:15378"/>
        <dbReference type="ChEBI" id="CHEBI:16526"/>
        <dbReference type="ChEBI" id="CHEBI:16810"/>
        <dbReference type="ChEBI" id="CHEBI:83099"/>
        <dbReference type="ChEBI" id="CHEBI:83120"/>
        <dbReference type="EC" id="1.2.4.2"/>
    </reaction>
</comment>
<proteinExistence type="inferred from homology"/>
<keyword evidence="9" id="KW-0560">Oxidoreductase</keyword>
<dbReference type="Proteomes" id="UP000240830">
    <property type="component" value="Unassembled WGS sequence"/>
</dbReference>
<evidence type="ECO:0000256" key="7">
    <source>
        <dbReference type="ARBA" id="ARBA00022842"/>
    </source>
</evidence>
<organism evidence="17 18">
    <name type="scientific">Paramicrosporidium saccamoebae</name>
    <dbReference type="NCBI Taxonomy" id="1246581"/>
    <lineage>
        <taxon>Eukaryota</taxon>
        <taxon>Fungi</taxon>
        <taxon>Fungi incertae sedis</taxon>
        <taxon>Cryptomycota</taxon>
        <taxon>Cryptomycota incertae sedis</taxon>
        <taxon>Paramicrosporidium</taxon>
    </lineage>
</organism>
<dbReference type="GO" id="GO:0004591">
    <property type="term" value="F:oxoglutarate dehydrogenase (succinyl-transferring) activity"/>
    <property type="evidence" value="ECO:0007669"/>
    <property type="project" value="UniProtKB-EC"/>
</dbReference>
<evidence type="ECO:0000256" key="5">
    <source>
        <dbReference type="ARBA" id="ARBA00012280"/>
    </source>
</evidence>
<evidence type="ECO:0000256" key="10">
    <source>
        <dbReference type="ARBA" id="ARBA00023052"/>
    </source>
</evidence>
<evidence type="ECO:0000256" key="11">
    <source>
        <dbReference type="ARBA" id="ARBA00023128"/>
    </source>
</evidence>
<keyword evidence="7" id="KW-0460">Magnesium</keyword>
<dbReference type="Gene3D" id="3.40.50.12470">
    <property type="match status" value="1"/>
</dbReference>
<keyword evidence="18" id="KW-1185">Reference proteome</keyword>
<dbReference type="GO" id="GO:0042645">
    <property type="term" value="C:mitochondrial nucleoid"/>
    <property type="evidence" value="ECO:0007669"/>
    <property type="project" value="EnsemblFungi"/>
</dbReference>
<evidence type="ECO:0000256" key="6">
    <source>
        <dbReference type="ARBA" id="ARBA00022723"/>
    </source>
</evidence>
<comment type="subcellular location">
    <subcellularLocation>
        <location evidence="3">Mitochondrion matrix</location>
    </subcellularLocation>
</comment>
<evidence type="ECO:0000256" key="14">
    <source>
        <dbReference type="ARBA" id="ARBA00042984"/>
    </source>
</evidence>
<dbReference type="NCBIfam" id="TIGR00239">
    <property type="entry name" value="2oxo_dh_E1"/>
    <property type="match status" value="1"/>
</dbReference>
<comment type="function">
    <text evidence="12">The 2-oxoglutarate dehydrogenase complex catalyzes the overall conversion of 2-oxoglutarate to succinyl-CoA and CO(2). It contains multiple copies of three enzymatic components: 2-oxoglutarate dehydrogenase (E1), dihydrolipoamide succinyltransferase (E2) and lipoamide dehydrogenase (E3).</text>
</comment>
<dbReference type="OrthoDB" id="413077at2759"/>
<evidence type="ECO:0000256" key="1">
    <source>
        <dbReference type="ARBA" id="ARBA00001946"/>
    </source>
</evidence>
<comment type="similarity">
    <text evidence="4">Belongs to the alpha-ketoglutarate dehydrogenase family.</text>
</comment>
<dbReference type="GO" id="GO:0006099">
    <property type="term" value="P:tricarboxylic acid cycle"/>
    <property type="evidence" value="ECO:0007669"/>
    <property type="project" value="TreeGrafter"/>
</dbReference>
<dbReference type="NCBIfam" id="NF008907">
    <property type="entry name" value="PRK12270.1"/>
    <property type="match status" value="1"/>
</dbReference>
<evidence type="ECO:0000256" key="3">
    <source>
        <dbReference type="ARBA" id="ARBA00004305"/>
    </source>
</evidence>
<keyword evidence="11" id="KW-0496">Mitochondrion</keyword>
<evidence type="ECO:0000313" key="18">
    <source>
        <dbReference type="Proteomes" id="UP000240830"/>
    </source>
</evidence>
<evidence type="ECO:0000256" key="12">
    <source>
        <dbReference type="ARBA" id="ARBA00037426"/>
    </source>
</evidence>
<evidence type="ECO:0000259" key="16">
    <source>
        <dbReference type="SMART" id="SM00861"/>
    </source>
</evidence>
<dbReference type="InterPro" id="IPR011603">
    <property type="entry name" value="2oxoglutarate_DH_E1"/>
</dbReference>
<evidence type="ECO:0000313" key="17">
    <source>
        <dbReference type="EMBL" id="PJF17607.1"/>
    </source>
</evidence>
<name>A0A2H9TIL6_9FUNG</name>
<protein>
    <recommendedName>
        <fullName evidence="13">2-oxoglutarate dehydrogenase, mitochondrial</fullName>
        <ecNumber evidence="5">1.2.4.2</ecNumber>
    </recommendedName>
    <alternativeName>
        <fullName evidence="14">2-oxoglutarate dehydrogenase complex component E1</fullName>
    </alternativeName>
</protein>
<comment type="cofactor">
    <cofactor evidence="1">
        <name>Mg(2+)</name>
        <dbReference type="ChEBI" id="CHEBI:18420"/>
    </cofactor>
</comment>
<dbReference type="Pfam" id="PF02779">
    <property type="entry name" value="Transket_pyr"/>
    <property type="match status" value="1"/>
</dbReference>
<dbReference type="InterPro" id="IPR031717">
    <property type="entry name" value="ODO-1/KGD_C"/>
</dbReference>
<dbReference type="FunFam" id="1.10.287.1150:FF:000002">
    <property type="entry name" value="2-oxoglutarate dehydrogenase E1 component"/>
    <property type="match status" value="1"/>
</dbReference>
<feature type="domain" description="Transketolase-like pyrimidine-binding" evidence="16">
    <location>
        <begin position="609"/>
        <end position="823"/>
    </location>
</feature>
<dbReference type="EC" id="1.2.4.2" evidence="5"/>
<dbReference type="PIRSF" id="PIRSF000157">
    <property type="entry name" value="Oxoglu_dh_E1"/>
    <property type="match status" value="1"/>
</dbReference>
<dbReference type="InterPro" id="IPR001017">
    <property type="entry name" value="DH_E1"/>
</dbReference>
<dbReference type="Pfam" id="PF16870">
    <property type="entry name" value="OxoGdeHyase_C"/>
    <property type="match status" value="1"/>
</dbReference>
<accession>A0A2H9TIL6</accession>